<feature type="compositionally biased region" description="Basic residues" evidence="1">
    <location>
        <begin position="1"/>
        <end position="11"/>
    </location>
</feature>
<name>A0A834T791_9FABA</name>
<sequence length="32" mass="3479">MGGSGRPRRGRPPQAHASLPHFIHLSTTQLSQ</sequence>
<evidence type="ECO:0000256" key="1">
    <source>
        <dbReference type="SAM" id="MobiDB-lite"/>
    </source>
</evidence>
<reference evidence="2" key="1">
    <citation type="submission" date="2020-09" db="EMBL/GenBank/DDBJ databases">
        <title>Genome-Enabled Discovery of Anthraquinone Biosynthesis in Senna tora.</title>
        <authorList>
            <person name="Kang S.-H."/>
            <person name="Pandey R.P."/>
            <person name="Lee C.-M."/>
            <person name="Sim J.-S."/>
            <person name="Jeong J.-T."/>
            <person name="Choi B.-S."/>
            <person name="Jung M."/>
            <person name="Ginzburg D."/>
            <person name="Zhao K."/>
            <person name="Won S.Y."/>
            <person name="Oh T.-J."/>
            <person name="Yu Y."/>
            <person name="Kim N.-H."/>
            <person name="Lee O.R."/>
            <person name="Lee T.-H."/>
            <person name="Bashyal P."/>
            <person name="Kim T.-S."/>
            <person name="Lee W.-H."/>
            <person name="Kawkins C."/>
            <person name="Kim C.-K."/>
            <person name="Kim J.S."/>
            <person name="Ahn B.O."/>
            <person name="Rhee S.Y."/>
            <person name="Sohng J.K."/>
        </authorList>
    </citation>
    <scope>NUCLEOTIDE SEQUENCE</scope>
    <source>
        <tissue evidence="2">Leaf</tissue>
    </source>
</reference>
<proteinExistence type="predicted"/>
<organism evidence="2 3">
    <name type="scientific">Senna tora</name>
    <dbReference type="NCBI Taxonomy" id="362788"/>
    <lineage>
        <taxon>Eukaryota</taxon>
        <taxon>Viridiplantae</taxon>
        <taxon>Streptophyta</taxon>
        <taxon>Embryophyta</taxon>
        <taxon>Tracheophyta</taxon>
        <taxon>Spermatophyta</taxon>
        <taxon>Magnoliopsida</taxon>
        <taxon>eudicotyledons</taxon>
        <taxon>Gunneridae</taxon>
        <taxon>Pentapetalae</taxon>
        <taxon>rosids</taxon>
        <taxon>fabids</taxon>
        <taxon>Fabales</taxon>
        <taxon>Fabaceae</taxon>
        <taxon>Caesalpinioideae</taxon>
        <taxon>Cassia clade</taxon>
        <taxon>Senna</taxon>
    </lineage>
</organism>
<evidence type="ECO:0000313" key="3">
    <source>
        <dbReference type="Proteomes" id="UP000634136"/>
    </source>
</evidence>
<protein>
    <submittedName>
        <fullName evidence="2">Uncharacterized protein</fullName>
    </submittedName>
</protein>
<dbReference type="AlphaFoldDB" id="A0A834T791"/>
<comment type="caution">
    <text evidence="2">The sequence shown here is derived from an EMBL/GenBank/DDBJ whole genome shotgun (WGS) entry which is preliminary data.</text>
</comment>
<evidence type="ECO:0000313" key="2">
    <source>
        <dbReference type="EMBL" id="KAF7816463.1"/>
    </source>
</evidence>
<dbReference type="EMBL" id="JAAIUW010000009">
    <property type="protein sequence ID" value="KAF7816463.1"/>
    <property type="molecule type" value="Genomic_DNA"/>
</dbReference>
<keyword evidence="3" id="KW-1185">Reference proteome</keyword>
<feature type="region of interest" description="Disordered" evidence="1">
    <location>
        <begin position="1"/>
        <end position="32"/>
    </location>
</feature>
<accession>A0A834T791</accession>
<gene>
    <name evidence="2" type="ORF">G2W53_030432</name>
</gene>
<dbReference type="Proteomes" id="UP000634136">
    <property type="component" value="Unassembled WGS sequence"/>
</dbReference>